<organism evidence="2 3">
    <name type="scientific">Ancylostoma ceylanicum</name>
    <dbReference type="NCBI Taxonomy" id="53326"/>
    <lineage>
        <taxon>Eukaryota</taxon>
        <taxon>Metazoa</taxon>
        <taxon>Ecdysozoa</taxon>
        <taxon>Nematoda</taxon>
        <taxon>Chromadorea</taxon>
        <taxon>Rhabditida</taxon>
        <taxon>Rhabditina</taxon>
        <taxon>Rhabditomorpha</taxon>
        <taxon>Strongyloidea</taxon>
        <taxon>Ancylostomatidae</taxon>
        <taxon>Ancylostomatinae</taxon>
        <taxon>Ancylostoma</taxon>
    </lineage>
</organism>
<dbReference type="AlphaFoldDB" id="A0A016TYI6"/>
<feature type="compositionally biased region" description="Polar residues" evidence="1">
    <location>
        <begin position="166"/>
        <end position="176"/>
    </location>
</feature>
<dbReference type="OrthoDB" id="5873630at2759"/>
<proteinExistence type="predicted"/>
<dbReference type="Proteomes" id="UP000024635">
    <property type="component" value="Unassembled WGS sequence"/>
</dbReference>
<dbReference type="EMBL" id="JARK01001404">
    <property type="protein sequence ID" value="EYC07890.1"/>
    <property type="molecule type" value="Genomic_DNA"/>
</dbReference>
<evidence type="ECO:0000256" key="1">
    <source>
        <dbReference type="SAM" id="MobiDB-lite"/>
    </source>
</evidence>
<comment type="caution">
    <text evidence="2">The sequence shown here is derived from an EMBL/GenBank/DDBJ whole genome shotgun (WGS) entry which is preliminary data.</text>
</comment>
<gene>
    <name evidence="2" type="primary">Acey_s0068.g188</name>
    <name evidence="2" type="ORF">Y032_0068g188</name>
</gene>
<feature type="region of interest" description="Disordered" evidence="1">
    <location>
        <begin position="161"/>
        <end position="183"/>
    </location>
</feature>
<accession>A0A016TYI6</accession>
<evidence type="ECO:0000313" key="2">
    <source>
        <dbReference type="EMBL" id="EYC07890.1"/>
    </source>
</evidence>
<evidence type="ECO:0000313" key="3">
    <source>
        <dbReference type="Proteomes" id="UP000024635"/>
    </source>
</evidence>
<keyword evidence="3" id="KW-1185">Reference proteome</keyword>
<sequence length="246" mass="28484">MKHDEDTFIVCFTRDDSCEDSGELKDARKCAAIGEELCRENQIIRADTKLSSRLEQTITKCRISKVAEITGGCEHFQRKGMVINVHITPRERERLIREERHRRRIARLLQVRQQTAENAQLIREQLLNEKKSNVDRIRKELRRSISEKVSEVASEVRATPRIPLPSDSSSVSTTAPKAQPIRTPRRHRHIFTKEDAKKALERGRRAHERLLAERAEARKKAADAVRRRREAAEEANLFNKANPTTR</sequence>
<protein>
    <submittedName>
        <fullName evidence="2">Uncharacterized protein</fullName>
    </submittedName>
</protein>
<name>A0A016TYI6_9BILA</name>
<reference evidence="3" key="1">
    <citation type="journal article" date="2015" name="Nat. Genet.">
        <title>The genome and transcriptome of the zoonotic hookworm Ancylostoma ceylanicum identify infection-specific gene families.</title>
        <authorList>
            <person name="Schwarz E.M."/>
            <person name="Hu Y."/>
            <person name="Antoshechkin I."/>
            <person name="Miller M.M."/>
            <person name="Sternberg P.W."/>
            <person name="Aroian R.V."/>
        </authorList>
    </citation>
    <scope>NUCLEOTIDE SEQUENCE</scope>
    <source>
        <strain evidence="3">HY135</strain>
    </source>
</reference>
<feature type="region of interest" description="Disordered" evidence="1">
    <location>
        <begin position="222"/>
        <end position="246"/>
    </location>
</feature>